<keyword evidence="4" id="KW-1185">Reference proteome</keyword>
<evidence type="ECO:0000313" key="4">
    <source>
        <dbReference type="Proteomes" id="UP000734854"/>
    </source>
</evidence>
<dbReference type="AlphaFoldDB" id="A0A8J5KHS8"/>
<dbReference type="Proteomes" id="UP000734854">
    <property type="component" value="Unassembled WGS sequence"/>
</dbReference>
<organism evidence="3 4">
    <name type="scientific">Zingiber officinale</name>
    <name type="common">Ginger</name>
    <name type="synonym">Amomum zingiber</name>
    <dbReference type="NCBI Taxonomy" id="94328"/>
    <lineage>
        <taxon>Eukaryota</taxon>
        <taxon>Viridiplantae</taxon>
        <taxon>Streptophyta</taxon>
        <taxon>Embryophyta</taxon>
        <taxon>Tracheophyta</taxon>
        <taxon>Spermatophyta</taxon>
        <taxon>Magnoliopsida</taxon>
        <taxon>Liliopsida</taxon>
        <taxon>Zingiberales</taxon>
        <taxon>Zingiberaceae</taxon>
        <taxon>Zingiber</taxon>
    </lineage>
</organism>
<evidence type="ECO:0000313" key="3">
    <source>
        <dbReference type="EMBL" id="KAG6481729.1"/>
    </source>
</evidence>
<evidence type="ECO:0008006" key="5">
    <source>
        <dbReference type="Google" id="ProtNLM"/>
    </source>
</evidence>
<name>A0A8J5KHS8_ZINOF</name>
<keyword evidence="2" id="KW-0012">Acyltransferase</keyword>
<evidence type="ECO:0000256" key="1">
    <source>
        <dbReference type="ARBA" id="ARBA00022679"/>
    </source>
</evidence>
<dbReference type="Pfam" id="PF02458">
    <property type="entry name" value="Transferase"/>
    <property type="match status" value="1"/>
</dbReference>
<dbReference type="GO" id="GO:0016746">
    <property type="term" value="F:acyltransferase activity"/>
    <property type="evidence" value="ECO:0007669"/>
    <property type="project" value="UniProtKB-KW"/>
</dbReference>
<gene>
    <name evidence="3" type="ORF">ZIOFF_058348</name>
</gene>
<reference evidence="3 4" key="1">
    <citation type="submission" date="2020-08" db="EMBL/GenBank/DDBJ databases">
        <title>Plant Genome Project.</title>
        <authorList>
            <person name="Zhang R.-G."/>
        </authorList>
    </citation>
    <scope>NUCLEOTIDE SEQUENCE [LARGE SCALE GENOMIC DNA]</scope>
    <source>
        <tissue evidence="3">Rhizome</tissue>
    </source>
</reference>
<sequence length="429" mass="47340">MEVPDCYYIKPPLLVRPCNPTPCHSLYLSNLDDQPFLRFSIKYLYVYRRSVPGAALAASLAKALVEYYPLAGRLVRSSAGEKLEIECNAQGAVLAEAYAEFTADEFLRASARPHQSWRKLLYRQTAESFLDVPPLVVQVTHLSCGGMVLCTAFNHCICDAVGTAQFLHAWALLTAKPSGGVLPVAAFHGRGLLKPREPQRIDFPHSEFTRPEQEHDDLAQFLLSQPLSPVSITFTAAQILHLKKQCVPLLKCTSFEALAWHVWRSWVRALDPPPALRVKLLFSVNVRRRLTPELPAGYYGNAFVLACAETSAAELAASGASMGVRLVQAAKDAVDDDHVRSVVDLLEQRRAQPDLSASLVISPWTKLGLEEVDFGDGRPAHMGPVASEIYCLFLPVVGDLNAFTMLVSVPQGVADKFRHYCTINDSNEK</sequence>
<dbReference type="EMBL" id="JACMSC010000016">
    <property type="protein sequence ID" value="KAG6481729.1"/>
    <property type="molecule type" value="Genomic_DNA"/>
</dbReference>
<evidence type="ECO:0000256" key="2">
    <source>
        <dbReference type="ARBA" id="ARBA00023315"/>
    </source>
</evidence>
<dbReference type="PANTHER" id="PTHR31147:SF1">
    <property type="entry name" value="ACYL TRANSFERASE 4"/>
    <property type="match status" value="1"/>
</dbReference>
<accession>A0A8J5KHS8</accession>
<comment type="caution">
    <text evidence="3">The sequence shown here is derived from an EMBL/GenBank/DDBJ whole genome shotgun (WGS) entry which is preliminary data.</text>
</comment>
<keyword evidence="1" id="KW-0808">Transferase</keyword>
<protein>
    <recommendedName>
        <fullName evidence="5">Omega-hydroxypalmitate O-feruloyl transferase</fullName>
    </recommendedName>
</protein>
<dbReference type="OrthoDB" id="671439at2759"/>
<proteinExistence type="predicted"/>
<dbReference type="InterPro" id="IPR050898">
    <property type="entry name" value="Plant_acyltransferase"/>
</dbReference>
<dbReference type="PANTHER" id="PTHR31147">
    <property type="entry name" value="ACYL TRANSFERASE 4"/>
    <property type="match status" value="1"/>
</dbReference>